<evidence type="ECO:0000256" key="2">
    <source>
        <dbReference type="ARBA" id="ARBA00022598"/>
    </source>
</evidence>
<dbReference type="CDD" id="cd00553">
    <property type="entry name" value="NAD_synthase"/>
    <property type="match status" value="1"/>
</dbReference>
<evidence type="ECO:0000313" key="12">
    <source>
        <dbReference type="EMBL" id="PSV00536.1"/>
    </source>
</evidence>
<dbReference type="RefSeq" id="WP_107289166.1">
    <property type="nucleotide sequence ID" value="NZ_PYNF01000003.1"/>
</dbReference>
<feature type="binding site" evidence="8">
    <location>
        <position position="173"/>
    </location>
    <ligand>
        <name>ATP</name>
        <dbReference type="ChEBI" id="CHEBI:30616"/>
    </ligand>
</feature>
<evidence type="ECO:0000256" key="1">
    <source>
        <dbReference type="ARBA" id="ARBA00005859"/>
    </source>
</evidence>
<dbReference type="GO" id="GO:0004359">
    <property type="term" value="F:glutaminase activity"/>
    <property type="evidence" value="ECO:0007669"/>
    <property type="project" value="InterPro"/>
</dbReference>
<dbReference type="HAMAP" id="MF_00193">
    <property type="entry name" value="NadE_ammonia_dep"/>
    <property type="match status" value="1"/>
</dbReference>
<dbReference type="Pfam" id="PF02540">
    <property type="entry name" value="NAD_synthase"/>
    <property type="match status" value="1"/>
</dbReference>
<sequence>MNNKNTDYLINSIQDNYGVSSTVNGFDAGAAVKKIVSFLKHALVETGKKGYVLGISGGVDSTCAGRLSAIAVDELNSECGENTYHFYAVRLPYGVQADESDVDLAMLFINPTEDLSINIKDSTDSMHQSVVFALGGGFSESKEDFNKGNVKARARMMAQYEIAGLTDTLVVGTDHRSEYITGFFTKWGDGACDIAPLSHLNKRKVRAIAQYLCAPEQLFNKVPTADLEDGKPQVADEVALQLSYNEIDDVLEGNMANVSQKARARIAEIYSNTKHKRKPPMQLKR</sequence>
<dbReference type="GO" id="GO:0009435">
    <property type="term" value="P:NAD+ biosynthetic process"/>
    <property type="evidence" value="ECO:0007669"/>
    <property type="project" value="UniProtKB-UniRule"/>
</dbReference>
<dbReference type="GO" id="GO:0008795">
    <property type="term" value="F:NAD+ synthase activity"/>
    <property type="evidence" value="ECO:0007669"/>
    <property type="project" value="UniProtKB-UniRule"/>
</dbReference>
<dbReference type="Proteomes" id="UP000241426">
    <property type="component" value="Unassembled WGS sequence"/>
</dbReference>
<feature type="binding site" evidence="8">
    <location>
        <position position="202"/>
    </location>
    <ligand>
        <name>ATP</name>
        <dbReference type="ChEBI" id="CHEBI:30616"/>
    </ligand>
</feature>
<feature type="binding site" evidence="8">
    <location>
        <position position="193"/>
    </location>
    <ligand>
        <name>deamido-NAD(+)</name>
        <dbReference type="ChEBI" id="CHEBI:58437"/>
        <note>ligand shared between two neighboring subunits</note>
    </ligand>
</feature>
<feature type="binding site" evidence="8">
    <location>
        <position position="60"/>
    </location>
    <ligand>
        <name>Mg(2+)</name>
        <dbReference type="ChEBI" id="CHEBI:18420"/>
    </ligand>
</feature>
<reference evidence="12 13" key="1">
    <citation type="submission" date="2018-01" db="EMBL/GenBank/DDBJ databases">
        <title>Whole genome sequencing of Histamine producing bacteria.</title>
        <authorList>
            <person name="Butler K."/>
        </authorList>
    </citation>
    <scope>NUCLEOTIDE SEQUENCE [LARGE SCALE GENOMIC DNA]</scope>
    <source>
        <strain evidence="12 13">FS-7.2</strain>
    </source>
</reference>
<dbReference type="NCBIfam" id="NF001979">
    <property type="entry name" value="PRK00768.1"/>
    <property type="match status" value="1"/>
</dbReference>
<comment type="caution">
    <text evidence="12">The sequence shown here is derived from an EMBL/GenBank/DDBJ whole genome shotgun (WGS) entry which is preliminary data.</text>
</comment>
<keyword evidence="4 8" id="KW-0547">Nucleotide-binding</keyword>
<evidence type="ECO:0000256" key="9">
    <source>
        <dbReference type="RuleBase" id="RU003811"/>
    </source>
</evidence>
<dbReference type="GO" id="GO:0046872">
    <property type="term" value="F:metal ion binding"/>
    <property type="evidence" value="ECO:0007669"/>
    <property type="project" value="UniProtKB-KW"/>
</dbReference>
<dbReference type="Gene3D" id="3.40.50.620">
    <property type="entry name" value="HUPs"/>
    <property type="match status" value="1"/>
</dbReference>
<organism evidence="12 13">
    <name type="scientific">Photobacterium kishitanii</name>
    <dbReference type="NCBI Taxonomy" id="318456"/>
    <lineage>
        <taxon>Bacteria</taxon>
        <taxon>Pseudomonadati</taxon>
        <taxon>Pseudomonadota</taxon>
        <taxon>Gammaproteobacteria</taxon>
        <taxon>Vibrionales</taxon>
        <taxon>Vibrionaceae</taxon>
        <taxon>Photobacterium</taxon>
    </lineage>
</organism>
<keyword evidence="7 8" id="KW-0520">NAD</keyword>
<keyword evidence="5 8" id="KW-0067">ATP-binding</keyword>
<keyword evidence="3 8" id="KW-0479">Metal-binding</keyword>
<comment type="subunit">
    <text evidence="8">Homodimer.</text>
</comment>
<feature type="binding site" evidence="8">
    <location>
        <position position="178"/>
    </location>
    <ligand>
        <name>Mg(2+)</name>
        <dbReference type="ChEBI" id="CHEBI:18420"/>
    </ligand>
</feature>
<dbReference type="UniPathway" id="UPA00253">
    <property type="reaction ID" value="UER00333"/>
</dbReference>
<feature type="binding site" description="in other chain" evidence="8">
    <location>
        <position position="153"/>
    </location>
    <ligand>
        <name>deamido-NAD(+)</name>
        <dbReference type="ChEBI" id="CHEBI:58437"/>
        <note>ligand shared between two neighboring subunits</note>
    </ligand>
</feature>
<dbReference type="SUPFAM" id="SSF52402">
    <property type="entry name" value="Adenine nucleotide alpha hydrolases-like"/>
    <property type="match status" value="1"/>
</dbReference>
<dbReference type="PANTHER" id="PTHR23090">
    <property type="entry name" value="NH 3 /GLUTAMINE-DEPENDENT NAD + SYNTHETASE"/>
    <property type="match status" value="1"/>
</dbReference>
<comment type="function">
    <text evidence="8">Catalyzes the ATP-dependent amidation of deamido-NAD to form NAD. Uses ammonia as a nitrogen source.</text>
</comment>
<feature type="binding site" description="in other chain" evidence="8">
    <location>
        <position position="186"/>
    </location>
    <ligand>
        <name>deamido-NAD(+)</name>
        <dbReference type="ChEBI" id="CHEBI:58437"/>
        <note>ligand shared between two neighboring subunits</note>
    </ligand>
</feature>
<dbReference type="GO" id="GO:0005737">
    <property type="term" value="C:cytoplasm"/>
    <property type="evidence" value="ECO:0007669"/>
    <property type="project" value="InterPro"/>
</dbReference>
<protein>
    <recommendedName>
        <fullName evidence="8 10">NH(3)-dependent NAD(+) synthetase</fullName>
        <ecNumber evidence="8 10">6.3.1.5</ecNumber>
    </recommendedName>
</protein>
<feature type="binding site" evidence="8">
    <location>
        <position position="224"/>
    </location>
    <ligand>
        <name>ATP</name>
        <dbReference type="ChEBI" id="CHEBI:30616"/>
    </ligand>
</feature>
<comment type="similarity">
    <text evidence="1 8 9">Belongs to the NAD synthetase family.</text>
</comment>
<evidence type="ECO:0000256" key="3">
    <source>
        <dbReference type="ARBA" id="ARBA00022723"/>
    </source>
</evidence>
<name>A0A2T3KLI0_9GAMM</name>
<dbReference type="InterPro" id="IPR022310">
    <property type="entry name" value="NAD/GMP_synthase"/>
</dbReference>
<evidence type="ECO:0000256" key="10">
    <source>
        <dbReference type="RuleBase" id="RU003812"/>
    </source>
</evidence>
<proteinExistence type="inferred from homology"/>
<dbReference type="GO" id="GO:0005524">
    <property type="term" value="F:ATP binding"/>
    <property type="evidence" value="ECO:0007669"/>
    <property type="project" value="UniProtKB-UniRule"/>
</dbReference>
<evidence type="ECO:0000256" key="5">
    <source>
        <dbReference type="ARBA" id="ARBA00022840"/>
    </source>
</evidence>
<evidence type="ECO:0000256" key="6">
    <source>
        <dbReference type="ARBA" id="ARBA00022842"/>
    </source>
</evidence>
<dbReference type="PANTHER" id="PTHR23090:SF7">
    <property type="entry name" value="NH(3)-DEPENDENT NAD(+) SYNTHETASE"/>
    <property type="match status" value="1"/>
</dbReference>
<dbReference type="InterPro" id="IPR003694">
    <property type="entry name" value="NAD_synthase"/>
</dbReference>
<feature type="binding site" evidence="8">
    <location>
        <begin position="54"/>
        <end position="61"/>
    </location>
    <ligand>
        <name>ATP</name>
        <dbReference type="ChEBI" id="CHEBI:30616"/>
    </ligand>
</feature>
<dbReference type="InterPro" id="IPR022926">
    <property type="entry name" value="NH(3)-dep_NAD(+)_synth"/>
</dbReference>
<evidence type="ECO:0000256" key="7">
    <source>
        <dbReference type="ARBA" id="ARBA00023027"/>
    </source>
</evidence>
<evidence type="ECO:0000259" key="11">
    <source>
        <dbReference type="Pfam" id="PF02540"/>
    </source>
</evidence>
<comment type="pathway">
    <text evidence="8">Cofactor biosynthesis; NAD(+) biosynthesis; NAD(+) from deamido-NAD(+) (ammonia route): step 1/1.</text>
</comment>
<feature type="binding site" description="in other chain" evidence="8">
    <location>
        <begin position="275"/>
        <end position="276"/>
    </location>
    <ligand>
        <name>deamido-NAD(+)</name>
        <dbReference type="ChEBI" id="CHEBI:58437"/>
        <note>ligand shared between two neighboring subunits</note>
    </ligand>
</feature>
<dbReference type="InterPro" id="IPR014729">
    <property type="entry name" value="Rossmann-like_a/b/a_fold"/>
</dbReference>
<evidence type="ECO:0000256" key="4">
    <source>
        <dbReference type="ARBA" id="ARBA00022741"/>
    </source>
</evidence>
<dbReference type="GO" id="GO:0003952">
    <property type="term" value="F:NAD+ synthase (glutamine-hydrolyzing) activity"/>
    <property type="evidence" value="ECO:0007669"/>
    <property type="project" value="InterPro"/>
</dbReference>
<keyword evidence="2 8" id="KW-0436">Ligase</keyword>
<evidence type="ECO:0000313" key="13">
    <source>
        <dbReference type="Proteomes" id="UP000241426"/>
    </source>
</evidence>
<comment type="catalytic activity">
    <reaction evidence="8 10">
        <text>deamido-NAD(+) + NH4(+) + ATP = AMP + diphosphate + NAD(+) + H(+)</text>
        <dbReference type="Rhea" id="RHEA:21188"/>
        <dbReference type="ChEBI" id="CHEBI:15378"/>
        <dbReference type="ChEBI" id="CHEBI:28938"/>
        <dbReference type="ChEBI" id="CHEBI:30616"/>
        <dbReference type="ChEBI" id="CHEBI:33019"/>
        <dbReference type="ChEBI" id="CHEBI:57540"/>
        <dbReference type="ChEBI" id="CHEBI:58437"/>
        <dbReference type="ChEBI" id="CHEBI:456215"/>
        <dbReference type="EC" id="6.3.1.5"/>
    </reaction>
</comment>
<dbReference type="AlphaFoldDB" id="A0A2T3KLI0"/>
<keyword evidence="6 8" id="KW-0460">Magnesium</keyword>
<dbReference type="EC" id="6.3.1.5" evidence="8 10"/>
<accession>A0A2T3KLI0</accession>
<dbReference type="EMBL" id="PYNF01000003">
    <property type="protein sequence ID" value="PSV00536.1"/>
    <property type="molecule type" value="Genomic_DNA"/>
</dbReference>
<evidence type="ECO:0000256" key="8">
    <source>
        <dbReference type="HAMAP-Rule" id="MF_00193"/>
    </source>
</evidence>
<gene>
    <name evidence="8 12" type="primary">nadE</name>
    <name evidence="12" type="ORF">C9J27_05220</name>
</gene>
<feature type="domain" description="NAD/GMP synthase" evidence="11">
    <location>
        <begin position="32"/>
        <end position="280"/>
    </location>
</feature>
<dbReference type="NCBIfam" id="TIGR00552">
    <property type="entry name" value="nadE"/>
    <property type="match status" value="1"/>
</dbReference>